<dbReference type="Gene3D" id="3.30.1780.10">
    <property type="entry name" value="ornithine cyclodeaminase, domain 1"/>
    <property type="match status" value="1"/>
</dbReference>
<comment type="caution">
    <text evidence="1">The sequence shown here is derived from an EMBL/GenBank/DDBJ whole genome shotgun (WGS) entry which is preliminary data.</text>
</comment>
<organism evidence="1 2">
    <name type="scientific">Psychromarinibacter halotolerans</name>
    <dbReference type="NCBI Taxonomy" id="1775175"/>
    <lineage>
        <taxon>Bacteria</taxon>
        <taxon>Pseudomonadati</taxon>
        <taxon>Pseudomonadota</taxon>
        <taxon>Alphaproteobacteria</taxon>
        <taxon>Rhodobacterales</taxon>
        <taxon>Paracoccaceae</taxon>
        <taxon>Psychromarinibacter</taxon>
    </lineage>
</organism>
<dbReference type="RefSeq" id="WP_275631416.1">
    <property type="nucleotide sequence ID" value="NZ_JARGYD010000001.1"/>
</dbReference>
<dbReference type="EMBL" id="JBHRTB010000010">
    <property type="protein sequence ID" value="MFC3144156.1"/>
    <property type="molecule type" value="Genomic_DNA"/>
</dbReference>
<evidence type="ECO:0000313" key="1">
    <source>
        <dbReference type="EMBL" id="MFC3144156.1"/>
    </source>
</evidence>
<dbReference type="InterPro" id="IPR036291">
    <property type="entry name" value="NAD(P)-bd_dom_sf"/>
</dbReference>
<protein>
    <submittedName>
        <fullName evidence="1">Ornithine cyclodeaminase family protein</fullName>
    </submittedName>
</protein>
<keyword evidence="2" id="KW-1185">Reference proteome</keyword>
<dbReference type="Pfam" id="PF02423">
    <property type="entry name" value="OCD_Mu_crystall"/>
    <property type="match status" value="1"/>
</dbReference>
<dbReference type="PANTHER" id="PTHR13812:SF19">
    <property type="entry name" value="KETIMINE REDUCTASE MU-CRYSTALLIN"/>
    <property type="match status" value="1"/>
</dbReference>
<proteinExistence type="predicted"/>
<reference evidence="2" key="1">
    <citation type="journal article" date="2019" name="Int. J. Syst. Evol. Microbiol.">
        <title>The Global Catalogue of Microorganisms (GCM) 10K type strain sequencing project: providing services to taxonomists for standard genome sequencing and annotation.</title>
        <authorList>
            <consortium name="The Broad Institute Genomics Platform"/>
            <consortium name="The Broad Institute Genome Sequencing Center for Infectious Disease"/>
            <person name="Wu L."/>
            <person name="Ma J."/>
        </authorList>
    </citation>
    <scope>NUCLEOTIDE SEQUENCE [LARGE SCALE GENOMIC DNA]</scope>
    <source>
        <strain evidence="2">KCTC 52366</strain>
    </source>
</reference>
<dbReference type="Gene3D" id="3.40.50.720">
    <property type="entry name" value="NAD(P)-binding Rossmann-like Domain"/>
    <property type="match status" value="1"/>
</dbReference>
<dbReference type="Proteomes" id="UP001595632">
    <property type="component" value="Unassembled WGS sequence"/>
</dbReference>
<accession>A0ABV7GUX4</accession>
<sequence length="318" mass="32609">MLILSADDVRRAVSPALAFDAVRDAFLRLSRDQIGTFPRHQLSAGPRRALMGVMPVADLSEDGSWAMKVVLVGPDNRSHGLDSHQGFVMLADGRTGQPLAMIDATSVTALRTAAASAVATVALANPDPTRIAILGGGTQARSHVAALRSLYPSAVFTLWARSNASALAAELALFKADTVREATLGADIVCTVTGAYEPILAVRDICPGTHVNAVGASRPTAREIAGDLVAASRLILDSAAQAETECGELLLARSEGAVAADHAGTQLQDVIAGHAPGRGAATDITLFKSLGIAAQDLAVGQAALASARALGLGTEVDL</sequence>
<gene>
    <name evidence="1" type="ORF">ACFOGP_15655</name>
</gene>
<dbReference type="InterPro" id="IPR023401">
    <property type="entry name" value="ODC_N"/>
</dbReference>
<name>A0ABV7GUX4_9RHOB</name>
<dbReference type="InterPro" id="IPR003462">
    <property type="entry name" value="ODC_Mu_crystall"/>
</dbReference>
<evidence type="ECO:0000313" key="2">
    <source>
        <dbReference type="Proteomes" id="UP001595632"/>
    </source>
</evidence>
<dbReference type="PIRSF" id="PIRSF001439">
    <property type="entry name" value="CryM"/>
    <property type="match status" value="1"/>
</dbReference>
<dbReference type="PANTHER" id="PTHR13812">
    <property type="entry name" value="KETIMINE REDUCTASE MU-CRYSTALLIN"/>
    <property type="match status" value="1"/>
</dbReference>
<dbReference type="SUPFAM" id="SSF51735">
    <property type="entry name" value="NAD(P)-binding Rossmann-fold domains"/>
    <property type="match status" value="1"/>
</dbReference>